<dbReference type="RefSeq" id="WP_132872674.1">
    <property type="nucleotide sequence ID" value="NZ_JAJUHT010000004.1"/>
</dbReference>
<dbReference type="GO" id="GO:0140359">
    <property type="term" value="F:ABC-type transporter activity"/>
    <property type="evidence" value="ECO:0007669"/>
    <property type="project" value="InterPro"/>
</dbReference>
<feature type="transmembrane region" description="Helical" evidence="8">
    <location>
        <begin position="254"/>
        <end position="277"/>
    </location>
</feature>
<feature type="transmembrane region" description="Helical" evidence="8">
    <location>
        <begin position="224"/>
        <end position="248"/>
    </location>
</feature>
<proteinExistence type="inferred from homology"/>
<keyword evidence="5 8" id="KW-0812">Transmembrane</keyword>
<dbReference type="EMBL" id="SMGG01000003">
    <property type="protein sequence ID" value="TCK62541.1"/>
    <property type="molecule type" value="Genomic_DNA"/>
</dbReference>
<dbReference type="Gene3D" id="3.40.1710.10">
    <property type="entry name" value="abc type-2 transporter like domain"/>
    <property type="match status" value="1"/>
</dbReference>
<evidence type="ECO:0000256" key="4">
    <source>
        <dbReference type="ARBA" id="ARBA00022475"/>
    </source>
</evidence>
<organism evidence="10 11">
    <name type="scientific">Seleniivibrio woodruffii</name>
    <dbReference type="NCBI Taxonomy" id="1078050"/>
    <lineage>
        <taxon>Bacteria</taxon>
        <taxon>Pseudomonadati</taxon>
        <taxon>Deferribacterota</taxon>
        <taxon>Deferribacteres</taxon>
        <taxon>Deferribacterales</taxon>
        <taxon>Geovibrionaceae</taxon>
        <taxon>Seleniivibrio</taxon>
    </lineage>
</organism>
<feature type="transmembrane region" description="Helical" evidence="8">
    <location>
        <begin position="173"/>
        <end position="197"/>
    </location>
</feature>
<dbReference type="InterPro" id="IPR047817">
    <property type="entry name" value="ABC2_TM_bact-type"/>
</dbReference>
<feature type="domain" description="ABC transmembrane type-2" evidence="9">
    <location>
        <begin position="129"/>
        <end position="366"/>
    </location>
</feature>
<dbReference type="Proteomes" id="UP000294614">
    <property type="component" value="Unassembled WGS sequence"/>
</dbReference>
<dbReference type="PROSITE" id="PS51012">
    <property type="entry name" value="ABC_TM2"/>
    <property type="match status" value="1"/>
</dbReference>
<dbReference type="InterPro" id="IPR013525">
    <property type="entry name" value="ABC2_TM"/>
</dbReference>
<dbReference type="PANTHER" id="PTHR30294:SF29">
    <property type="entry name" value="MULTIDRUG ABC TRANSPORTER PERMEASE YBHS-RELATED"/>
    <property type="match status" value="1"/>
</dbReference>
<gene>
    <name evidence="10" type="ORF">C8D98_1070</name>
</gene>
<evidence type="ECO:0000259" key="9">
    <source>
        <dbReference type="PROSITE" id="PS51012"/>
    </source>
</evidence>
<evidence type="ECO:0000256" key="1">
    <source>
        <dbReference type="ARBA" id="ARBA00004651"/>
    </source>
</evidence>
<dbReference type="GO" id="GO:0043190">
    <property type="term" value="C:ATP-binding cassette (ABC) transporter complex"/>
    <property type="evidence" value="ECO:0007669"/>
    <property type="project" value="InterPro"/>
</dbReference>
<sequence length="368" mass="40751">MVTKLRAMLVKELKQMLRDPKMRVVVFVMPLLQLLVFSFALTMDVKNIDIAVLDYDKSSESRAVADSFEASGYFFIEYRPESISDIKRLMDRGDVRGAVVFPEGFEKDVLSGRGASVQVIADGTMSNDAGIIINYASGVVSTYAAGRNIGVRDGAGVVFQHRNLFNPNLLSRFYYVPGLISLMIMVTSMILTSIAIVREKEIGTIEQVMVTPISRTEFIIGKTLPFMITGLFTTTMMFVLARIIFGISIRGNPFLLFIIVLLSIVTYLGLALLVSAASRTQQQALLTSFFLMMPSALLSGYMFPVANMPEAVQYFTALVPMRWSLEGIIGVVVKGATAAELSKQLLWLSGHALFFFVFASLKFKKTLE</sequence>
<keyword evidence="4 8" id="KW-1003">Cell membrane</keyword>
<evidence type="ECO:0000313" key="11">
    <source>
        <dbReference type="Proteomes" id="UP000294614"/>
    </source>
</evidence>
<dbReference type="Pfam" id="PF12698">
    <property type="entry name" value="ABC2_membrane_3"/>
    <property type="match status" value="1"/>
</dbReference>
<evidence type="ECO:0000313" key="10">
    <source>
        <dbReference type="EMBL" id="TCK62541.1"/>
    </source>
</evidence>
<keyword evidence="6 8" id="KW-1133">Transmembrane helix</keyword>
<keyword evidence="3 8" id="KW-0813">Transport</keyword>
<name>A0A4V2PSG3_9BACT</name>
<dbReference type="InterPro" id="IPR051449">
    <property type="entry name" value="ABC-2_transporter_component"/>
</dbReference>
<accession>A0A4V2PSG3</accession>
<evidence type="ECO:0000256" key="2">
    <source>
        <dbReference type="ARBA" id="ARBA00007783"/>
    </source>
</evidence>
<dbReference type="PRINTS" id="PR00164">
    <property type="entry name" value="ABC2TRNSPORT"/>
</dbReference>
<dbReference type="AlphaFoldDB" id="A0A4V2PSG3"/>
<evidence type="ECO:0000256" key="8">
    <source>
        <dbReference type="RuleBase" id="RU361157"/>
    </source>
</evidence>
<reference evidence="10 11" key="1">
    <citation type="submission" date="2019-03" db="EMBL/GenBank/DDBJ databases">
        <title>Genomic Encyclopedia of Type Strains, Phase IV (KMG-IV): sequencing the most valuable type-strain genomes for metagenomic binning, comparative biology and taxonomic classification.</title>
        <authorList>
            <person name="Goeker M."/>
        </authorList>
    </citation>
    <scope>NUCLEOTIDE SEQUENCE [LARGE SCALE GENOMIC DNA]</scope>
    <source>
        <strain evidence="10 11">DSM 24984</strain>
    </source>
</reference>
<comment type="subcellular location">
    <subcellularLocation>
        <location evidence="1 8">Cell membrane</location>
        <topology evidence="1 8">Multi-pass membrane protein</topology>
    </subcellularLocation>
</comment>
<comment type="caution">
    <text evidence="8">Lacks conserved residue(s) required for the propagation of feature annotation.</text>
</comment>
<dbReference type="InterPro" id="IPR000412">
    <property type="entry name" value="ABC_2_transport"/>
</dbReference>
<feature type="transmembrane region" description="Helical" evidence="8">
    <location>
        <begin position="345"/>
        <end position="363"/>
    </location>
</feature>
<keyword evidence="11" id="KW-1185">Reference proteome</keyword>
<keyword evidence="7 8" id="KW-0472">Membrane</keyword>
<evidence type="ECO:0000256" key="7">
    <source>
        <dbReference type="ARBA" id="ARBA00023136"/>
    </source>
</evidence>
<evidence type="ECO:0000256" key="3">
    <source>
        <dbReference type="ARBA" id="ARBA00022448"/>
    </source>
</evidence>
<comment type="similarity">
    <text evidence="2 8">Belongs to the ABC-2 integral membrane protein family.</text>
</comment>
<evidence type="ECO:0000256" key="6">
    <source>
        <dbReference type="ARBA" id="ARBA00022989"/>
    </source>
</evidence>
<protein>
    <recommendedName>
        <fullName evidence="8">Transport permease protein</fullName>
    </recommendedName>
</protein>
<comment type="caution">
    <text evidence="10">The sequence shown here is derived from an EMBL/GenBank/DDBJ whole genome shotgun (WGS) entry which is preliminary data.</text>
</comment>
<dbReference type="OrthoDB" id="9808686at2"/>
<dbReference type="PANTHER" id="PTHR30294">
    <property type="entry name" value="MEMBRANE COMPONENT OF ABC TRANSPORTER YHHJ-RELATED"/>
    <property type="match status" value="1"/>
</dbReference>
<feature type="transmembrane region" description="Helical" evidence="8">
    <location>
        <begin position="284"/>
        <end position="306"/>
    </location>
</feature>
<evidence type="ECO:0000256" key="5">
    <source>
        <dbReference type="ARBA" id="ARBA00022692"/>
    </source>
</evidence>